<sequence>MAKFVQFVYFMIIFLYVFLVSINIDGNTFFIHFKFRSLLCKKHFISF</sequence>
<feature type="domain" description="Late nodulin" evidence="2">
    <location>
        <begin position="1"/>
        <end position="25"/>
    </location>
</feature>
<dbReference type="GO" id="GO:0046872">
    <property type="term" value="F:metal ion binding"/>
    <property type="evidence" value="ECO:0007669"/>
    <property type="project" value="InterPro"/>
</dbReference>
<proteinExistence type="predicted"/>
<keyword evidence="5" id="KW-1185">Reference proteome</keyword>
<dbReference type="HOGENOM" id="CLU_217000_0_0_1"/>
<keyword evidence="1" id="KW-1133">Transmembrane helix</keyword>
<keyword evidence="1" id="KW-0472">Membrane</keyword>
<name>A0A072UAF0_MEDTR</name>
<feature type="transmembrane region" description="Helical" evidence="1">
    <location>
        <begin position="6"/>
        <end position="24"/>
    </location>
</feature>
<keyword evidence="1" id="KW-0812">Transmembrane</keyword>
<reference evidence="4" key="3">
    <citation type="submission" date="2015-04" db="UniProtKB">
        <authorList>
            <consortium name="EnsemblPlants"/>
        </authorList>
    </citation>
    <scope>IDENTIFICATION</scope>
    <source>
        <strain evidence="4">cv. Jemalong A17</strain>
    </source>
</reference>
<dbReference type="AlphaFoldDB" id="A0A072UAF0"/>
<dbReference type="Pfam" id="PF07127">
    <property type="entry name" value="Nodulin_late"/>
    <property type="match status" value="1"/>
</dbReference>
<protein>
    <submittedName>
        <fullName evidence="3">Nodule Cysteine-Rich (NCR) secreted peptide</fullName>
    </submittedName>
</protein>
<reference evidence="3 5" key="2">
    <citation type="journal article" date="2014" name="BMC Genomics">
        <title>An improved genome release (version Mt4.0) for the model legume Medicago truncatula.</title>
        <authorList>
            <person name="Tang H."/>
            <person name="Krishnakumar V."/>
            <person name="Bidwell S."/>
            <person name="Rosen B."/>
            <person name="Chan A."/>
            <person name="Zhou S."/>
            <person name="Gentzbittel L."/>
            <person name="Childs K.L."/>
            <person name="Yandell M."/>
            <person name="Gundlach H."/>
            <person name="Mayer K.F."/>
            <person name="Schwartz D.C."/>
            <person name="Town C.D."/>
        </authorList>
    </citation>
    <scope>GENOME REANNOTATION</scope>
    <source>
        <strain evidence="3">A17</strain>
        <strain evidence="4 5">cv. Jemalong A17</strain>
    </source>
</reference>
<dbReference type="EnsemblPlants" id="KEH26063">
    <property type="protein sequence ID" value="KEH26063"/>
    <property type="gene ID" value="MTR_6g043430"/>
</dbReference>
<reference evidence="3 5" key="1">
    <citation type="journal article" date="2011" name="Nature">
        <title>The Medicago genome provides insight into the evolution of rhizobial symbioses.</title>
        <authorList>
            <person name="Young N.D."/>
            <person name="Debelle F."/>
            <person name="Oldroyd G.E."/>
            <person name="Geurts R."/>
            <person name="Cannon S.B."/>
            <person name="Udvardi M.K."/>
            <person name="Benedito V.A."/>
            <person name="Mayer K.F."/>
            <person name="Gouzy J."/>
            <person name="Schoof H."/>
            <person name="Van de Peer Y."/>
            <person name="Proost S."/>
            <person name="Cook D.R."/>
            <person name="Meyers B.C."/>
            <person name="Spannagl M."/>
            <person name="Cheung F."/>
            <person name="De Mita S."/>
            <person name="Krishnakumar V."/>
            <person name="Gundlach H."/>
            <person name="Zhou S."/>
            <person name="Mudge J."/>
            <person name="Bharti A.K."/>
            <person name="Murray J.D."/>
            <person name="Naoumkina M.A."/>
            <person name="Rosen B."/>
            <person name="Silverstein K.A."/>
            <person name="Tang H."/>
            <person name="Rombauts S."/>
            <person name="Zhao P.X."/>
            <person name="Zhou P."/>
            <person name="Barbe V."/>
            <person name="Bardou P."/>
            <person name="Bechner M."/>
            <person name="Bellec A."/>
            <person name="Berger A."/>
            <person name="Berges H."/>
            <person name="Bidwell S."/>
            <person name="Bisseling T."/>
            <person name="Choisne N."/>
            <person name="Couloux A."/>
            <person name="Denny R."/>
            <person name="Deshpande S."/>
            <person name="Dai X."/>
            <person name="Doyle J.J."/>
            <person name="Dudez A.M."/>
            <person name="Farmer A.D."/>
            <person name="Fouteau S."/>
            <person name="Franken C."/>
            <person name="Gibelin C."/>
            <person name="Gish J."/>
            <person name="Goldstein S."/>
            <person name="Gonzalez A.J."/>
            <person name="Green P.J."/>
            <person name="Hallab A."/>
            <person name="Hartog M."/>
            <person name="Hua A."/>
            <person name="Humphray S.J."/>
            <person name="Jeong D.H."/>
            <person name="Jing Y."/>
            <person name="Jocker A."/>
            <person name="Kenton S.M."/>
            <person name="Kim D.J."/>
            <person name="Klee K."/>
            <person name="Lai H."/>
            <person name="Lang C."/>
            <person name="Lin S."/>
            <person name="Macmil S.L."/>
            <person name="Magdelenat G."/>
            <person name="Matthews L."/>
            <person name="McCorrison J."/>
            <person name="Monaghan E.L."/>
            <person name="Mun J.H."/>
            <person name="Najar F.Z."/>
            <person name="Nicholson C."/>
            <person name="Noirot C."/>
            <person name="O'Bleness M."/>
            <person name="Paule C.R."/>
            <person name="Poulain J."/>
            <person name="Prion F."/>
            <person name="Qin B."/>
            <person name="Qu C."/>
            <person name="Retzel E.F."/>
            <person name="Riddle C."/>
            <person name="Sallet E."/>
            <person name="Samain S."/>
            <person name="Samson N."/>
            <person name="Sanders I."/>
            <person name="Saurat O."/>
            <person name="Scarpelli C."/>
            <person name="Schiex T."/>
            <person name="Segurens B."/>
            <person name="Severin A.J."/>
            <person name="Sherrier D.J."/>
            <person name="Shi R."/>
            <person name="Sims S."/>
            <person name="Singer S.R."/>
            <person name="Sinharoy S."/>
            <person name="Sterck L."/>
            <person name="Viollet A."/>
            <person name="Wang B.B."/>
            <person name="Wang K."/>
            <person name="Wang M."/>
            <person name="Wang X."/>
            <person name="Warfsmann J."/>
            <person name="Weissenbach J."/>
            <person name="White D.D."/>
            <person name="White J.D."/>
            <person name="Wiley G.B."/>
            <person name="Wincker P."/>
            <person name="Xing Y."/>
            <person name="Yang L."/>
            <person name="Yao Z."/>
            <person name="Ying F."/>
            <person name="Zhai J."/>
            <person name="Zhou L."/>
            <person name="Zuber A."/>
            <person name="Denarie J."/>
            <person name="Dixon R.A."/>
            <person name="May G.D."/>
            <person name="Schwartz D.C."/>
            <person name="Rogers J."/>
            <person name="Quetier F."/>
            <person name="Town C.D."/>
            <person name="Roe B.A."/>
        </authorList>
    </citation>
    <scope>NUCLEOTIDE SEQUENCE [LARGE SCALE GENOMIC DNA]</scope>
    <source>
        <strain evidence="3">A17</strain>
        <strain evidence="4 5">cv. Jemalong A17</strain>
    </source>
</reference>
<evidence type="ECO:0000313" key="5">
    <source>
        <dbReference type="Proteomes" id="UP000002051"/>
    </source>
</evidence>
<evidence type="ECO:0000259" key="2">
    <source>
        <dbReference type="Pfam" id="PF07127"/>
    </source>
</evidence>
<organism evidence="3 5">
    <name type="scientific">Medicago truncatula</name>
    <name type="common">Barrel medic</name>
    <name type="synonym">Medicago tribuloides</name>
    <dbReference type="NCBI Taxonomy" id="3880"/>
    <lineage>
        <taxon>Eukaryota</taxon>
        <taxon>Viridiplantae</taxon>
        <taxon>Streptophyta</taxon>
        <taxon>Embryophyta</taxon>
        <taxon>Tracheophyta</taxon>
        <taxon>Spermatophyta</taxon>
        <taxon>Magnoliopsida</taxon>
        <taxon>eudicotyledons</taxon>
        <taxon>Gunneridae</taxon>
        <taxon>Pentapetalae</taxon>
        <taxon>rosids</taxon>
        <taxon>fabids</taxon>
        <taxon>Fabales</taxon>
        <taxon>Fabaceae</taxon>
        <taxon>Papilionoideae</taxon>
        <taxon>50 kb inversion clade</taxon>
        <taxon>NPAAA clade</taxon>
        <taxon>Hologalegina</taxon>
        <taxon>IRL clade</taxon>
        <taxon>Trifolieae</taxon>
        <taxon>Medicago</taxon>
    </lineage>
</organism>
<gene>
    <name evidence="3" type="ordered locus">MTR_6g043430</name>
</gene>
<evidence type="ECO:0000313" key="3">
    <source>
        <dbReference type="EMBL" id="KEH26063.1"/>
    </source>
</evidence>
<dbReference type="Proteomes" id="UP000002051">
    <property type="component" value="Chromosome 6"/>
</dbReference>
<evidence type="ECO:0000256" key="1">
    <source>
        <dbReference type="SAM" id="Phobius"/>
    </source>
</evidence>
<evidence type="ECO:0000313" key="4">
    <source>
        <dbReference type="EnsemblPlants" id="KEH26063"/>
    </source>
</evidence>
<dbReference type="InterPro" id="IPR009810">
    <property type="entry name" value="Nodulin_late_dom"/>
</dbReference>
<accession>A0A072UAF0</accession>
<dbReference type="EMBL" id="CM001222">
    <property type="protein sequence ID" value="KEH26063.1"/>
    <property type="molecule type" value="Genomic_DNA"/>
</dbReference>